<sequence length="143" mass="15902">MDRINLITLGVKHISDAVDFYRKMGFEASIMGHEDAIEIVFFRMKGSKLALYPLEKLAGETGREAVDTEGKFNGITLAYNAKSEAEVDQVLKRAGEMGGEIISPPAPTEWGGYSGYFADLDGYCWEVAYGADWEFDENDMLII</sequence>
<evidence type="ECO:0000313" key="2">
    <source>
        <dbReference type="EMBL" id="WZX30382.1"/>
    </source>
</evidence>
<dbReference type="PANTHER" id="PTHR36503">
    <property type="entry name" value="BLR2520 PROTEIN"/>
    <property type="match status" value="1"/>
</dbReference>
<evidence type="ECO:0000259" key="1">
    <source>
        <dbReference type="PROSITE" id="PS51819"/>
    </source>
</evidence>
<dbReference type="Pfam" id="PF00903">
    <property type="entry name" value="Glyoxalase"/>
    <property type="match status" value="1"/>
</dbReference>
<keyword evidence="3" id="KW-1185">Reference proteome</keyword>
<dbReference type="Gene3D" id="3.10.180.10">
    <property type="entry name" value="2,3-Dihydroxybiphenyl 1,2-Dioxygenase, domain 1"/>
    <property type="match status" value="1"/>
</dbReference>
<proteinExistence type="predicted"/>
<dbReference type="Proteomes" id="UP001455384">
    <property type="component" value="Chromosome"/>
</dbReference>
<dbReference type="InterPro" id="IPR037523">
    <property type="entry name" value="VOC_core"/>
</dbReference>
<protein>
    <submittedName>
        <fullName evidence="2">VOC family protein</fullName>
    </submittedName>
</protein>
<feature type="domain" description="VOC" evidence="1">
    <location>
        <begin position="3"/>
        <end position="130"/>
    </location>
</feature>
<dbReference type="RefSeq" id="WP_342388901.1">
    <property type="nucleotide sequence ID" value="NZ_CP138333.2"/>
</dbReference>
<accession>A0ABZ3CK06</accession>
<reference evidence="3" key="1">
    <citation type="submission" date="2023-10" db="EMBL/GenBank/DDBJ databases">
        <title>Genome analysis and identification of Salinococcus sp. Bachu38 nov., a PGPR from the rhizosphere of Tamarix.</title>
        <authorList>
            <person name="Liang Z."/>
            <person name="Zhang X."/>
            <person name="Jia J."/>
            <person name="Chen X."/>
            <person name="Wang Y."/>
            <person name="Wang Q."/>
            <person name="Wang R."/>
        </authorList>
    </citation>
    <scope>NUCLEOTIDE SEQUENCE [LARGE SCALE GENOMIC DNA]</scope>
    <source>
        <strain evidence="3">Bachu38</strain>
    </source>
</reference>
<name>A0ABZ3CK06_9STAP</name>
<organism evidence="2 3">
    <name type="scientific">Salinicoccus bachuensis</name>
    <dbReference type="NCBI Taxonomy" id="3136731"/>
    <lineage>
        <taxon>Bacteria</taxon>
        <taxon>Bacillati</taxon>
        <taxon>Bacillota</taxon>
        <taxon>Bacilli</taxon>
        <taxon>Bacillales</taxon>
        <taxon>Staphylococcaceae</taxon>
        <taxon>Salinicoccus</taxon>
    </lineage>
</organism>
<dbReference type="InterPro" id="IPR029068">
    <property type="entry name" value="Glyas_Bleomycin-R_OHBP_Dase"/>
</dbReference>
<gene>
    <name evidence="2" type="ORF">RQP18_04115</name>
</gene>
<dbReference type="SUPFAM" id="SSF54593">
    <property type="entry name" value="Glyoxalase/Bleomycin resistance protein/Dihydroxybiphenyl dioxygenase"/>
    <property type="match status" value="1"/>
</dbReference>
<evidence type="ECO:0000313" key="3">
    <source>
        <dbReference type="Proteomes" id="UP001455384"/>
    </source>
</evidence>
<dbReference type="InterPro" id="IPR004360">
    <property type="entry name" value="Glyas_Fos-R_dOase_dom"/>
</dbReference>
<dbReference type="PROSITE" id="PS51819">
    <property type="entry name" value="VOC"/>
    <property type="match status" value="1"/>
</dbReference>
<dbReference type="PANTHER" id="PTHR36503:SF1">
    <property type="entry name" value="BLR2520 PROTEIN"/>
    <property type="match status" value="1"/>
</dbReference>
<dbReference type="EMBL" id="CP138333">
    <property type="protein sequence ID" value="WZX30382.1"/>
    <property type="molecule type" value="Genomic_DNA"/>
</dbReference>